<protein>
    <submittedName>
        <fullName evidence="1">Uncharacterized protein</fullName>
    </submittedName>
</protein>
<name>A0A178T688_9BACL</name>
<sequence>MSTGSFALFSDSRQTSRFDKLNVPRNHRGRAFGKGSTYVV</sequence>
<proteinExistence type="predicted"/>
<reference evidence="1 2" key="1">
    <citation type="submission" date="2016-03" db="EMBL/GenBank/DDBJ databases">
        <title>Spore heat resistance.</title>
        <authorList>
            <person name="Boekhorst J."/>
            <person name="Berendsen E.M."/>
            <person name="Wells-Bennik M.H."/>
            <person name="Kuipers O.P."/>
        </authorList>
    </citation>
    <scope>NUCLEOTIDE SEQUENCE [LARGE SCALE GENOMIC DNA]</scope>
    <source>
        <strain evidence="1 2">AF16</strain>
    </source>
</reference>
<gene>
    <name evidence="1" type="ORF">TAF16_2460</name>
</gene>
<evidence type="ECO:0000313" key="1">
    <source>
        <dbReference type="EMBL" id="OAO76584.1"/>
    </source>
</evidence>
<dbReference type="EMBL" id="LUCQ01000154">
    <property type="protein sequence ID" value="OAO76584.1"/>
    <property type="molecule type" value="Genomic_DNA"/>
</dbReference>
<accession>A0A178T688</accession>
<organism evidence="1 2">
    <name type="scientific">Anoxybacillus flavithermus</name>
    <dbReference type="NCBI Taxonomy" id="33934"/>
    <lineage>
        <taxon>Bacteria</taxon>
        <taxon>Bacillati</taxon>
        <taxon>Bacillota</taxon>
        <taxon>Bacilli</taxon>
        <taxon>Bacillales</taxon>
        <taxon>Anoxybacillaceae</taxon>
        <taxon>Anoxybacillus</taxon>
    </lineage>
</organism>
<keyword evidence="2" id="KW-1185">Reference proteome</keyword>
<evidence type="ECO:0000313" key="2">
    <source>
        <dbReference type="Proteomes" id="UP000078336"/>
    </source>
</evidence>
<comment type="caution">
    <text evidence="1">The sequence shown here is derived from an EMBL/GenBank/DDBJ whole genome shotgun (WGS) entry which is preliminary data.</text>
</comment>
<dbReference type="Proteomes" id="UP000078336">
    <property type="component" value="Unassembled WGS sequence"/>
</dbReference>
<dbReference type="AlphaFoldDB" id="A0A178T688"/>
<dbReference type="PATRIC" id="fig|33934.6.peg.1525"/>